<evidence type="ECO:0000313" key="2">
    <source>
        <dbReference type="EMBL" id="GAA3889165.1"/>
    </source>
</evidence>
<dbReference type="InterPro" id="IPR036188">
    <property type="entry name" value="FAD/NAD-bd_sf"/>
</dbReference>
<dbReference type="PANTHER" id="PTHR46865:SF2">
    <property type="entry name" value="MONOOXYGENASE"/>
    <property type="match status" value="1"/>
</dbReference>
<organism evidence="2 3">
    <name type="scientific">Leifsonia kafniensis</name>
    <dbReference type="NCBI Taxonomy" id="475957"/>
    <lineage>
        <taxon>Bacteria</taxon>
        <taxon>Bacillati</taxon>
        <taxon>Actinomycetota</taxon>
        <taxon>Actinomycetes</taxon>
        <taxon>Micrococcales</taxon>
        <taxon>Microbacteriaceae</taxon>
        <taxon>Leifsonia</taxon>
    </lineage>
</organism>
<proteinExistence type="predicted"/>
<accession>A0ABP7KYS1</accession>
<reference evidence="3" key="1">
    <citation type="journal article" date="2019" name="Int. J. Syst. Evol. Microbiol.">
        <title>The Global Catalogue of Microorganisms (GCM) 10K type strain sequencing project: providing services to taxonomists for standard genome sequencing and annotation.</title>
        <authorList>
            <consortium name="The Broad Institute Genomics Platform"/>
            <consortium name="The Broad Institute Genome Sequencing Center for Infectious Disease"/>
            <person name="Wu L."/>
            <person name="Ma J."/>
        </authorList>
    </citation>
    <scope>NUCLEOTIDE SEQUENCE [LARGE SCALE GENOMIC DNA]</scope>
    <source>
        <strain evidence="3">JCM 17021</strain>
    </source>
</reference>
<dbReference type="SUPFAM" id="SSF51905">
    <property type="entry name" value="FAD/NAD(P)-binding domain"/>
    <property type="match status" value="1"/>
</dbReference>
<name>A0ABP7KYS1_9MICO</name>
<dbReference type="InterPro" id="IPR051704">
    <property type="entry name" value="FAD_aromatic-hydroxylase"/>
</dbReference>
<feature type="domain" description="FAD-binding" evidence="1">
    <location>
        <begin position="6"/>
        <end position="323"/>
    </location>
</feature>
<evidence type="ECO:0000259" key="1">
    <source>
        <dbReference type="Pfam" id="PF01494"/>
    </source>
</evidence>
<dbReference type="GO" id="GO:0004497">
    <property type="term" value="F:monooxygenase activity"/>
    <property type="evidence" value="ECO:0007669"/>
    <property type="project" value="UniProtKB-KW"/>
</dbReference>
<keyword evidence="2" id="KW-0503">Monooxygenase</keyword>
<keyword evidence="3" id="KW-1185">Reference proteome</keyword>
<dbReference type="Gene3D" id="3.30.9.10">
    <property type="entry name" value="D-Amino Acid Oxidase, subunit A, domain 2"/>
    <property type="match status" value="1"/>
</dbReference>
<dbReference type="PANTHER" id="PTHR46865">
    <property type="entry name" value="OXIDOREDUCTASE-RELATED"/>
    <property type="match status" value="1"/>
</dbReference>
<dbReference type="InterPro" id="IPR002938">
    <property type="entry name" value="FAD-bd"/>
</dbReference>
<dbReference type="Gene3D" id="3.50.50.60">
    <property type="entry name" value="FAD/NAD(P)-binding domain"/>
    <property type="match status" value="1"/>
</dbReference>
<dbReference type="EMBL" id="BAABCN010000012">
    <property type="protein sequence ID" value="GAA3889165.1"/>
    <property type="molecule type" value="Genomic_DNA"/>
</dbReference>
<sequence>MFMQNTDILISGAGIAGPALAYLLHERGFTPTVVERAPSPRTGGQAVDLRGAGRTVIERMGLMDRVRDVALSQRGIAFVGPTGTVDARVATDAFGGEGFVSEIEVLRGDLGQLLYEATAAQVEYLFDDTITALVQDDDGVDVTFENAAPRRFALVIGADGLHSRVRSLAFGAEAECVRPLHCYTAWFTAPATTDLDGWYLMHNAPGGLVASVRPGRLPGEAKVGFSFRSTALDYDRRDIPAQKKIIAERFAQDGWLTPGLLDSMGAASDFYLDSMGQVHLEHWHRGRVALLGDAGYCPTPLTGLGTSLALVGAWVLAGELGDAAGDARMAFPRYEEIMRPYVKQGQQLAPGGVASYAPTGALRIALRNASMRWMTRWPMRPLMVKQFAKAGEITLPEYDRVAAH</sequence>
<keyword evidence="2" id="KW-0560">Oxidoreductase</keyword>
<evidence type="ECO:0000313" key="3">
    <source>
        <dbReference type="Proteomes" id="UP001501803"/>
    </source>
</evidence>
<dbReference type="Pfam" id="PF01494">
    <property type="entry name" value="FAD_binding_3"/>
    <property type="match status" value="1"/>
</dbReference>
<dbReference type="Proteomes" id="UP001501803">
    <property type="component" value="Unassembled WGS sequence"/>
</dbReference>
<dbReference type="PRINTS" id="PR00420">
    <property type="entry name" value="RNGMNOXGNASE"/>
</dbReference>
<gene>
    <name evidence="2" type="ORF">GCM10022381_33700</name>
</gene>
<protein>
    <submittedName>
        <fullName evidence="2">FAD-dependent monooxygenase</fullName>
    </submittedName>
</protein>
<comment type="caution">
    <text evidence="2">The sequence shown here is derived from an EMBL/GenBank/DDBJ whole genome shotgun (WGS) entry which is preliminary data.</text>
</comment>